<feature type="domain" description="FtsK" evidence="12">
    <location>
        <begin position="414"/>
        <end position="614"/>
    </location>
</feature>
<feature type="domain" description="FtsK" evidence="12">
    <location>
        <begin position="757"/>
        <end position="929"/>
    </location>
</feature>
<comment type="caution">
    <text evidence="13">The sequence shown here is derived from an EMBL/GenBank/DDBJ whole genome shotgun (WGS) entry which is preliminary data.</text>
</comment>
<dbReference type="PROSITE" id="PS50901">
    <property type="entry name" value="FTSK"/>
    <property type="match status" value="2"/>
</dbReference>
<keyword evidence="3 11" id="KW-0812">Transmembrane</keyword>
<dbReference type="InterPro" id="IPR023837">
    <property type="entry name" value="EccCb-like_Actinobacteria"/>
</dbReference>
<dbReference type="NCBIfam" id="TIGR03924">
    <property type="entry name" value="T7SS_EccC_a"/>
    <property type="match status" value="1"/>
</dbReference>
<dbReference type="InterPro" id="IPR002543">
    <property type="entry name" value="FtsK_dom"/>
</dbReference>
<dbReference type="InterPro" id="IPR003593">
    <property type="entry name" value="AAA+_ATPase"/>
</dbReference>
<evidence type="ECO:0000256" key="6">
    <source>
        <dbReference type="ARBA" id="ARBA00022840"/>
    </source>
</evidence>
<protein>
    <submittedName>
        <fullName evidence="13">Type VII secretion protein EccC</fullName>
    </submittedName>
</protein>
<comment type="subcellular location">
    <subcellularLocation>
        <location evidence="1">Cell membrane</location>
        <topology evidence="1">Multi-pass membrane protein</topology>
    </subcellularLocation>
</comment>
<proteinExistence type="predicted"/>
<evidence type="ECO:0000256" key="9">
    <source>
        <dbReference type="PROSITE-ProRule" id="PRU00289"/>
    </source>
</evidence>
<evidence type="ECO:0000259" key="12">
    <source>
        <dbReference type="PROSITE" id="PS50901"/>
    </source>
</evidence>
<evidence type="ECO:0000256" key="4">
    <source>
        <dbReference type="ARBA" id="ARBA00022737"/>
    </source>
</evidence>
<dbReference type="RefSeq" id="WP_284303275.1">
    <property type="nucleotide sequence ID" value="NZ_BSUO01000001.1"/>
</dbReference>
<keyword evidence="8 11" id="KW-0472">Membrane</keyword>
<dbReference type="PANTHER" id="PTHR22683">
    <property type="entry name" value="SPORULATION PROTEIN RELATED"/>
    <property type="match status" value="1"/>
</dbReference>
<name>A0ABQ6IN27_9MICO</name>
<keyword evidence="5 9" id="KW-0547">Nucleotide-binding</keyword>
<feature type="binding site" evidence="9">
    <location>
        <begin position="775"/>
        <end position="782"/>
    </location>
    <ligand>
        <name>ATP</name>
        <dbReference type="ChEBI" id="CHEBI:30616"/>
    </ligand>
</feature>
<keyword evidence="4" id="KW-0677">Repeat</keyword>
<dbReference type="Gene3D" id="3.40.50.300">
    <property type="entry name" value="P-loop containing nucleotide triphosphate hydrolases"/>
    <property type="match status" value="3"/>
</dbReference>
<keyword evidence="6 9" id="KW-0067">ATP-binding</keyword>
<evidence type="ECO:0000256" key="1">
    <source>
        <dbReference type="ARBA" id="ARBA00004651"/>
    </source>
</evidence>
<reference evidence="14" key="1">
    <citation type="journal article" date="2019" name="Int. J. Syst. Evol. Microbiol.">
        <title>The Global Catalogue of Microorganisms (GCM) 10K type strain sequencing project: providing services to taxonomists for standard genome sequencing and annotation.</title>
        <authorList>
            <consortium name="The Broad Institute Genomics Platform"/>
            <consortium name="The Broad Institute Genome Sequencing Center for Infectious Disease"/>
            <person name="Wu L."/>
            <person name="Ma J."/>
        </authorList>
    </citation>
    <scope>NUCLEOTIDE SEQUENCE [LARGE SCALE GENOMIC DNA]</scope>
    <source>
        <strain evidence="14">NBRC 113072</strain>
    </source>
</reference>
<organism evidence="13 14">
    <name type="scientific">Mobilicoccus caccae</name>
    <dbReference type="NCBI Taxonomy" id="1859295"/>
    <lineage>
        <taxon>Bacteria</taxon>
        <taxon>Bacillati</taxon>
        <taxon>Actinomycetota</taxon>
        <taxon>Actinomycetes</taxon>
        <taxon>Micrococcales</taxon>
        <taxon>Dermatophilaceae</taxon>
        <taxon>Mobilicoccus</taxon>
    </lineage>
</organism>
<feature type="transmembrane region" description="Helical" evidence="11">
    <location>
        <begin position="60"/>
        <end position="81"/>
    </location>
</feature>
<feature type="transmembrane region" description="Helical" evidence="11">
    <location>
        <begin position="32"/>
        <end position="53"/>
    </location>
</feature>
<evidence type="ECO:0000256" key="10">
    <source>
        <dbReference type="SAM" id="MobiDB-lite"/>
    </source>
</evidence>
<evidence type="ECO:0000256" key="11">
    <source>
        <dbReference type="SAM" id="Phobius"/>
    </source>
</evidence>
<evidence type="ECO:0000313" key="13">
    <source>
        <dbReference type="EMBL" id="GMA39342.1"/>
    </source>
</evidence>
<evidence type="ECO:0000256" key="8">
    <source>
        <dbReference type="ARBA" id="ARBA00023136"/>
    </source>
</evidence>
<evidence type="ECO:0000256" key="2">
    <source>
        <dbReference type="ARBA" id="ARBA00022475"/>
    </source>
</evidence>
<evidence type="ECO:0000313" key="14">
    <source>
        <dbReference type="Proteomes" id="UP001157126"/>
    </source>
</evidence>
<keyword evidence="2" id="KW-1003">Cell membrane</keyword>
<dbReference type="InterPro" id="IPR023836">
    <property type="entry name" value="EccCa-like_Actinobacteria"/>
</dbReference>
<keyword evidence="14" id="KW-1185">Reference proteome</keyword>
<dbReference type="NCBIfam" id="TIGR03925">
    <property type="entry name" value="T7SS_EccC_b"/>
    <property type="match status" value="1"/>
</dbReference>
<dbReference type="InterPro" id="IPR050206">
    <property type="entry name" value="FtsK/SpoIIIE/SftA"/>
</dbReference>
<accession>A0ABQ6IN27</accession>
<dbReference type="PANTHER" id="PTHR22683:SF1">
    <property type="entry name" value="TYPE VII SECRETION SYSTEM PROTEIN ESSC"/>
    <property type="match status" value="1"/>
</dbReference>
<dbReference type="Pfam" id="PF01580">
    <property type="entry name" value="FtsK_SpoIIIE"/>
    <property type="match status" value="2"/>
</dbReference>
<dbReference type="SMART" id="SM00382">
    <property type="entry name" value="AAA"/>
    <property type="match status" value="3"/>
</dbReference>
<sequence length="1224" mass="130435">MTTTSRPRRASPAPAPRVQVLPRPPAAPDPTAVGGLLQVVLPAMGGLGMVLFLIAGRNALMLIAGMIMLVVTVGGAIGMAVTTRFGPRRRFVQAREQYLEGLTDVRGEIREETRRQRRHDDDLHPDPVALFGRVLSGTVCPRSRTAPESSRIRIGAGALPHPVRIDLPEAEGDPVTNRAMESLAHAYRVLPSAPLLLDLTDARIHLLGDLADTRAVIRGVLLQAAAALPPESLRLTVLTHEPREYAWARWLPHLQGPDGTTRIGPDLQPPEQTGYGTRPDGRPVIGHLLVVEGEQITVAGEGTCLIRLSGAEEEGVGIEVAVAPGGAAVQLSRDGVEYASGRPDVVDAGFAESTTRAVAARHGGDDRVAATTGVLAPARVLGVDRLEDFDPARSWRPGAPPDLLTVPVGCDADGEEVRLDLKESGHGGVGPHGLLVGATGSGKSELLRSIVLGLAATHHPDDLAFVLVDYKGGATFAGLERLPHVAGVVTNLGDDLGLVDRMHTALSGEITRRQQVLHDSGRLSDVYAHREARRRGEVDQPLPHLLVVVDEFAELLTATPDLLDLFTTIGRIGRSIGVHQLLASQRLDDGRLRGLEAFLSYRFALRTFTPEESRAVIGSTLAAELPVTPGGGYLRTVETTRFQAAYVSGPAPDPRPVLPDRVQEIDWFGSADRPRASATAEASTRPGPPPAGAGSLLATAVDLMAAATERTRPVWLPPLPERLVRSDLDGLTDLGDAASLPFVARIGLVDLPAEQRVAPLDLDLRGGSSHLVVLGGPDSGRSSTLRALVHALAERHGPEHLLVHAVDLDGDSLRPLEDLPQVGSVAGRREEELTRRILADVVRTIDLRADAGPAGPTERPELLLLVDGYTTLRASEDVHEQVVAVATRGADLGVHLVLTASRWHDLRPALQTSLHTRLELRLGEPMDSVVDRRLSAHLSAAGPGRALVDAGRPAQIVLPGDGIDERATYRRIAARHERRARPVALLPRDLRFADLHLPDRAASRWWIGVSEQDLRPVGLGEDAPHLLVVGDRRSGRTSLLRSLVQQSLADPTSVIAVIDPRRTLLDDVPADRLAGYVTHAAGAHTLVASLVTELETRSARLTGADPRRPADAAARPSRILLVVDDAELVIGGLNPLAPLEPFLATGADIGFSLVLARHCGGAARALYDPVLQRIKELGCPGVLLSGDAEEGPLWPGAALRPLPPGRAVLARRGQAPTLIHLARP</sequence>
<feature type="region of interest" description="Disordered" evidence="10">
    <location>
        <begin position="1"/>
        <end position="26"/>
    </location>
</feature>
<evidence type="ECO:0000256" key="5">
    <source>
        <dbReference type="ARBA" id="ARBA00022741"/>
    </source>
</evidence>
<evidence type="ECO:0000256" key="7">
    <source>
        <dbReference type="ARBA" id="ARBA00022989"/>
    </source>
</evidence>
<evidence type="ECO:0000256" key="3">
    <source>
        <dbReference type="ARBA" id="ARBA00022692"/>
    </source>
</evidence>
<dbReference type="InterPro" id="IPR027417">
    <property type="entry name" value="P-loop_NTPase"/>
</dbReference>
<dbReference type="EMBL" id="BSUO01000001">
    <property type="protein sequence ID" value="GMA39342.1"/>
    <property type="molecule type" value="Genomic_DNA"/>
</dbReference>
<feature type="region of interest" description="Disordered" evidence="10">
    <location>
        <begin position="673"/>
        <end position="694"/>
    </location>
</feature>
<dbReference type="Proteomes" id="UP001157126">
    <property type="component" value="Unassembled WGS sequence"/>
</dbReference>
<gene>
    <name evidence="13" type="primary">ftsK</name>
    <name evidence="13" type="ORF">GCM10025883_13870</name>
</gene>
<keyword evidence="7 11" id="KW-1133">Transmembrane helix</keyword>
<dbReference type="SUPFAM" id="SSF52540">
    <property type="entry name" value="P-loop containing nucleoside triphosphate hydrolases"/>
    <property type="match status" value="3"/>
</dbReference>
<feature type="binding site" evidence="9">
    <location>
        <begin position="437"/>
        <end position="444"/>
    </location>
    <ligand>
        <name>ATP</name>
        <dbReference type="ChEBI" id="CHEBI:30616"/>
    </ligand>
</feature>